<comment type="subcellular location">
    <subcellularLocation>
        <location evidence="1">Golgi apparatus membrane</location>
        <topology evidence="1">Single-pass type II membrane protein</topology>
    </subcellularLocation>
</comment>
<dbReference type="SUPFAM" id="SSF50370">
    <property type="entry name" value="Ricin B-like lectins"/>
    <property type="match status" value="1"/>
</dbReference>
<evidence type="ECO:0000256" key="3">
    <source>
        <dbReference type="ARBA" id="ARBA00022692"/>
    </source>
</evidence>
<dbReference type="Pfam" id="PF00535">
    <property type="entry name" value="Glycos_transf_2"/>
    <property type="match status" value="1"/>
</dbReference>
<dbReference type="EC" id="2.4.1.41" evidence="12"/>
<keyword evidence="12" id="KW-0328">Glycosyltransferase</keyword>
<dbReference type="PANTHER" id="PTHR11675:SF126">
    <property type="entry name" value="RICIN B LECTIN DOMAIN-CONTAINING PROTEIN"/>
    <property type="match status" value="1"/>
</dbReference>
<dbReference type="CDD" id="cd02510">
    <property type="entry name" value="pp-GalNAc-T"/>
    <property type="match status" value="1"/>
</dbReference>
<evidence type="ECO:0000313" key="12">
    <source>
        <dbReference type="EMBL" id="EEA05053.1"/>
    </source>
</evidence>
<accession>B6AA12</accession>
<dbReference type="InterPro" id="IPR000772">
    <property type="entry name" value="Ricin_B_lectin"/>
</dbReference>
<evidence type="ECO:0000256" key="1">
    <source>
        <dbReference type="ARBA" id="ARBA00004323"/>
    </source>
</evidence>
<name>B6AA12_CRYMR</name>
<dbReference type="STRING" id="441375.B6AA12"/>
<keyword evidence="3 10" id="KW-0812">Transmembrane</keyword>
<evidence type="ECO:0000259" key="11">
    <source>
        <dbReference type="SMART" id="SM00458"/>
    </source>
</evidence>
<feature type="domain" description="Ricin B lectin" evidence="11">
    <location>
        <begin position="602"/>
        <end position="727"/>
    </location>
</feature>
<dbReference type="InterPro" id="IPR035992">
    <property type="entry name" value="Ricin_B-like_lectins"/>
</dbReference>
<proteinExistence type="inferred from homology"/>
<dbReference type="InterPro" id="IPR001173">
    <property type="entry name" value="Glyco_trans_2-like"/>
</dbReference>
<dbReference type="Pfam" id="PF00652">
    <property type="entry name" value="Ricin_B_lectin"/>
    <property type="match status" value="1"/>
</dbReference>
<evidence type="ECO:0000256" key="6">
    <source>
        <dbReference type="ARBA" id="ARBA00022989"/>
    </source>
</evidence>
<dbReference type="GO" id="GO:0004653">
    <property type="term" value="F:polypeptide N-acetylgalactosaminyltransferase activity"/>
    <property type="evidence" value="ECO:0007669"/>
    <property type="project" value="UniProtKB-EC"/>
</dbReference>
<dbReference type="VEuPathDB" id="CryptoDB:CMU_041230"/>
<dbReference type="GO" id="GO:0030246">
    <property type="term" value="F:carbohydrate binding"/>
    <property type="evidence" value="ECO:0007669"/>
    <property type="project" value="UniProtKB-KW"/>
</dbReference>
<dbReference type="Proteomes" id="UP000001460">
    <property type="component" value="Unassembled WGS sequence"/>
</dbReference>
<keyword evidence="13" id="KW-1185">Reference proteome</keyword>
<evidence type="ECO:0000313" key="13">
    <source>
        <dbReference type="Proteomes" id="UP000001460"/>
    </source>
</evidence>
<dbReference type="OMA" id="IPYPCHL"/>
<evidence type="ECO:0000256" key="4">
    <source>
        <dbReference type="ARBA" id="ARBA00022734"/>
    </source>
</evidence>
<keyword evidence="12" id="KW-0808">Transferase</keyword>
<gene>
    <name evidence="12" type="ORF">CMU_041230</name>
</gene>
<dbReference type="GeneID" id="6994705"/>
<dbReference type="SUPFAM" id="SSF53448">
    <property type="entry name" value="Nucleotide-diphospho-sugar transferases"/>
    <property type="match status" value="1"/>
</dbReference>
<evidence type="ECO:0000256" key="5">
    <source>
        <dbReference type="ARBA" id="ARBA00022968"/>
    </source>
</evidence>
<dbReference type="EMBL" id="DS989726">
    <property type="protein sequence ID" value="EEA05053.1"/>
    <property type="molecule type" value="Genomic_DNA"/>
</dbReference>
<dbReference type="GO" id="GO:0000139">
    <property type="term" value="C:Golgi membrane"/>
    <property type="evidence" value="ECO:0007669"/>
    <property type="project" value="UniProtKB-SubCell"/>
</dbReference>
<keyword evidence="5" id="KW-0735">Signal-anchor</keyword>
<dbReference type="Gene3D" id="2.80.10.50">
    <property type="match status" value="1"/>
</dbReference>
<dbReference type="RefSeq" id="XP_002139402.1">
    <property type="nucleotide sequence ID" value="XM_002139366.1"/>
</dbReference>
<dbReference type="Gene3D" id="3.90.550.10">
    <property type="entry name" value="Spore Coat Polysaccharide Biosynthesis Protein SpsA, Chain A"/>
    <property type="match status" value="1"/>
</dbReference>
<keyword evidence="4" id="KW-0430">Lectin</keyword>
<keyword evidence="6 10" id="KW-1133">Transmembrane helix</keyword>
<organism evidence="12 13">
    <name type="scientific">Cryptosporidium muris (strain RN66)</name>
    <dbReference type="NCBI Taxonomy" id="441375"/>
    <lineage>
        <taxon>Eukaryota</taxon>
        <taxon>Sar</taxon>
        <taxon>Alveolata</taxon>
        <taxon>Apicomplexa</taxon>
        <taxon>Conoidasida</taxon>
        <taxon>Coccidia</taxon>
        <taxon>Eucoccidiorida</taxon>
        <taxon>Eimeriorina</taxon>
        <taxon>Cryptosporidiidae</taxon>
        <taxon>Cryptosporidium</taxon>
    </lineage>
</organism>
<dbReference type="SMART" id="SM00458">
    <property type="entry name" value="RICIN"/>
    <property type="match status" value="1"/>
</dbReference>
<dbReference type="InterPro" id="IPR029044">
    <property type="entry name" value="Nucleotide-diphossugar_trans"/>
</dbReference>
<dbReference type="PROSITE" id="PS50231">
    <property type="entry name" value="RICIN_B_LECTIN"/>
    <property type="match status" value="1"/>
</dbReference>
<keyword evidence="9" id="KW-1015">Disulfide bond</keyword>
<protein>
    <submittedName>
        <fullName evidence="12">Glycosyl transferase, group 2 family protein</fullName>
        <ecNumber evidence="12">2.4.1.41</ecNumber>
    </submittedName>
</protein>
<keyword evidence="8 10" id="KW-0472">Membrane</keyword>
<evidence type="ECO:0000256" key="10">
    <source>
        <dbReference type="SAM" id="Phobius"/>
    </source>
</evidence>
<evidence type="ECO:0000256" key="7">
    <source>
        <dbReference type="ARBA" id="ARBA00023034"/>
    </source>
</evidence>
<evidence type="ECO:0000256" key="2">
    <source>
        <dbReference type="ARBA" id="ARBA00005680"/>
    </source>
</evidence>
<keyword evidence="7" id="KW-0333">Golgi apparatus</keyword>
<reference evidence="12" key="1">
    <citation type="submission" date="2008-06" db="EMBL/GenBank/DDBJ databases">
        <authorList>
            <person name="Lorenzi H."/>
            <person name="Inman J."/>
            <person name="Miller J."/>
            <person name="Schobel S."/>
            <person name="Amedeo P."/>
            <person name="Caler E.V."/>
            <person name="da Silva J."/>
        </authorList>
    </citation>
    <scope>NUCLEOTIDE SEQUENCE [LARGE SCALE GENOMIC DNA]</scope>
    <source>
        <strain evidence="12">RN66</strain>
    </source>
</reference>
<dbReference type="GO" id="GO:0006493">
    <property type="term" value="P:protein O-linked glycosylation"/>
    <property type="evidence" value="ECO:0007669"/>
    <property type="project" value="TreeGrafter"/>
</dbReference>
<dbReference type="OrthoDB" id="9982049at2759"/>
<dbReference type="AlphaFoldDB" id="B6AA12"/>
<evidence type="ECO:0000256" key="8">
    <source>
        <dbReference type="ARBA" id="ARBA00023136"/>
    </source>
</evidence>
<sequence>MTNSFSSPSSILLFRKKFWLCRTKKCETRHIYNVILLVLILLISLYFIIHQVSLKSQSPYSNTLESNFLESKFLQKPSFRSLKAQGSDYSCILSGSCDNSNSVSFLNISDLEFSSRIPLANCRHQSYITRLSGIYGINITNYANISNILDIKMITSYFPSLSTTISGQFIDYNSPTGIVMLREYAAGEKLLPYIGDAKYMNEFRNKSQQYYNSLAVFPGYNSLRMHGILGIFPNATRPYVFLEKPGALDLKNESFFLEEGGGFYRQYSDYLPLDRIPFDGRDEVCKTINYQIGDFEDVSIIITFYNEPLSTLLRSIHSILNTTPPPLLRELILVDDSSDMIDLVPGGFLDDYIKLLPKVRILHLQKRLGIVGARLHGIRLAVAPIFVILDSHIEPGPKWLEPQLKRLKESPNSVVMPQIDSINPVNFTYSTSAGIGCRLGFRYSIVEQATLTGEISTPDPIESPVMAGGLFAIRRSFFWKLGGYDEYFTYWGAENIEFSLRIWLCGGKLECVPCSRVYHVFRKNGVGYTSHPDSLWRNRLRTARAWLDEFYIFTKALSPNKSIDLGDFNEVIQLKQRLQCKPFKWFLDNVAPETYLKDINEVQYLGEIKNPNLNMCIDTMSKSESGSKIGVFFCHGEKGTQGFIFLKGSEKIRLMSRESFCISDRLTMENCDEITTRWKYNENTLALTHKGLDNSTKCLTVLPNSNKDLNLQLLDCNYYKEQQWIFEKFVRSEYSPLKLTYEI</sequence>
<dbReference type="eggNOG" id="KOG3736">
    <property type="taxonomic scope" value="Eukaryota"/>
</dbReference>
<dbReference type="InterPro" id="IPR045885">
    <property type="entry name" value="GalNAc-T"/>
</dbReference>
<evidence type="ECO:0000256" key="9">
    <source>
        <dbReference type="ARBA" id="ARBA00023157"/>
    </source>
</evidence>
<feature type="transmembrane region" description="Helical" evidence="10">
    <location>
        <begin position="31"/>
        <end position="49"/>
    </location>
</feature>
<dbReference type="PANTHER" id="PTHR11675">
    <property type="entry name" value="N-ACETYLGALACTOSAMINYLTRANSFERASE"/>
    <property type="match status" value="1"/>
</dbReference>
<comment type="similarity">
    <text evidence="2">Belongs to the glycosyltransferase 2 family. GalNAc-T subfamily.</text>
</comment>